<sequence length="49" mass="5823">MLYRGTEGDLRGCNPMKRCVSKLYAFGANWNWLYACVRPHYRSVREYSC</sequence>
<evidence type="ECO:0000313" key="1">
    <source>
        <dbReference type="EMBL" id="KAG6945110.1"/>
    </source>
</evidence>
<dbReference type="AlphaFoldDB" id="A0A8J5MCP0"/>
<organism evidence="1 2">
    <name type="scientific">Phytophthora aleatoria</name>
    <dbReference type="NCBI Taxonomy" id="2496075"/>
    <lineage>
        <taxon>Eukaryota</taxon>
        <taxon>Sar</taxon>
        <taxon>Stramenopiles</taxon>
        <taxon>Oomycota</taxon>
        <taxon>Peronosporomycetes</taxon>
        <taxon>Peronosporales</taxon>
        <taxon>Peronosporaceae</taxon>
        <taxon>Phytophthora</taxon>
    </lineage>
</organism>
<gene>
    <name evidence="1" type="ORF">JG688_00016738</name>
</gene>
<reference evidence="1" key="1">
    <citation type="submission" date="2021-01" db="EMBL/GenBank/DDBJ databases">
        <title>Phytophthora aleatoria, a newly-described species from Pinus radiata is distinct from Phytophthora cactorum isolates based on comparative genomics.</title>
        <authorList>
            <person name="Mcdougal R."/>
            <person name="Panda P."/>
            <person name="Williams N."/>
            <person name="Studholme D.J."/>
        </authorList>
    </citation>
    <scope>NUCLEOTIDE SEQUENCE</scope>
    <source>
        <strain evidence="1">NZFS 4037</strain>
    </source>
</reference>
<proteinExistence type="predicted"/>
<evidence type="ECO:0000313" key="2">
    <source>
        <dbReference type="Proteomes" id="UP000709295"/>
    </source>
</evidence>
<protein>
    <submittedName>
        <fullName evidence="1">Uncharacterized protein</fullName>
    </submittedName>
</protein>
<keyword evidence="2" id="KW-1185">Reference proteome</keyword>
<comment type="caution">
    <text evidence="1">The sequence shown here is derived from an EMBL/GenBank/DDBJ whole genome shotgun (WGS) entry which is preliminary data.</text>
</comment>
<dbReference type="Proteomes" id="UP000709295">
    <property type="component" value="Unassembled WGS sequence"/>
</dbReference>
<dbReference type="EMBL" id="JAENGY010002188">
    <property type="protein sequence ID" value="KAG6945110.1"/>
    <property type="molecule type" value="Genomic_DNA"/>
</dbReference>
<name>A0A8J5MCP0_9STRA</name>
<accession>A0A8J5MCP0</accession>